<organism evidence="10 11">
    <name type="scientific">Sphingobacterium faecale</name>
    <dbReference type="NCBI Taxonomy" id="2803775"/>
    <lineage>
        <taxon>Bacteria</taxon>
        <taxon>Pseudomonadati</taxon>
        <taxon>Bacteroidota</taxon>
        <taxon>Sphingobacteriia</taxon>
        <taxon>Sphingobacteriales</taxon>
        <taxon>Sphingobacteriaceae</taxon>
        <taxon>Sphingobacterium</taxon>
    </lineage>
</organism>
<dbReference type="SMART" id="SM00965">
    <property type="entry name" value="STN"/>
    <property type="match status" value="1"/>
</dbReference>
<feature type="domain" description="Secretin/TonB short N-terminal" evidence="9">
    <location>
        <begin position="62"/>
        <end position="113"/>
    </location>
</feature>
<evidence type="ECO:0000313" key="10">
    <source>
        <dbReference type="EMBL" id="MBL1409802.1"/>
    </source>
</evidence>
<dbReference type="NCBIfam" id="TIGR04056">
    <property type="entry name" value="OMP_RagA_SusC"/>
    <property type="match status" value="1"/>
</dbReference>
<comment type="subcellular location">
    <subcellularLocation>
        <location evidence="1 7">Cell outer membrane</location>
        <topology evidence="1 7">Multi-pass membrane protein</topology>
    </subcellularLocation>
</comment>
<dbReference type="RefSeq" id="WP_202103516.1">
    <property type="nucleotide sequence ID" value="NZ_JAERTY010000007.1"/>
</dbReference>
<evidence type="ECO:0000256" key="4">
    <source>
        <dbReference type="ARBA" id="ARBA00022692"/>
    </source>
</evidence>
<dbReference type="Pfam" id="PF07715">
    <property type="entry name" value="Plug"/>
    <property type="match status" value="1"/>
</dbReference>
<evidence type="ECO:0000313" key="11">
    <source>
        <dbReference type="Proteomes" id="UP000625283"/>
    </source>
</evidence>
<evidence type="ECO:0000256" key="5">
    <source>
        <dbReference type="ARBA" id="ARBA00023136"/>
    </source>
</evidence>
<evidence type="ECO:0000256" key="8">
    <source>
        <dbReference type="SAM" id="SignalP"/>
    </source>
</evidence>
<dbReference type="InterPro" id="IPR011662">
    <property type="entry name" value="Secretin/TonB_short_N"/>
</dbReference>
<proteinExistence type="inferred from homology"/>
<accession>A0ABS1R527</accession>
<dbReference type="InterPro" id="IPR012910">
    <property type="entry name" value="Plug_dom"/>
</dbReference>
<comment type="similarity">
    <text evidence="7">Belongs to the TonB-dependent receptor family.</text>
</comment>
<dbReference type="InterPro" id="IPR023996">
    <property type="entry name" value="TonB-dep_OMP_SusC/RagA"/>
</dbReference>
<dbReference type="NCBIfam" id="TIGR04057">
    <property type="entry name" value="SusC_RagA_signa"/>
    <property type="match status" value="1"/>
</dbReference>
<dbReference type="SUPFAM" id="SSF56935">
    <property type="entry name" value="Porins"/>
    <property type="match status" value="1"/>
</dbReference>
<dbReference type="Gene3D" id="3.55.50.30">
    <property type="match status" value="1"/>
</dbReference>
<evidence type="ECO:0000256" key="3">
    <source>
        <dbReference type="ARBA" id="ARBA00022452"/>
    </source>
</evidence>
<keyword evidence="6 7" id="KW-0998">Cell outer membrane</keyword>
<keyword evidence="11" id="KW-1185">Reference proteome</keyword>
<evidence type="ECO:0000256" key="7">
    <source>
        <dbReference type="PROSITE-ProRule" id="PRU01360"/>
    </source>
</evidence>
<keyword evidence="8" id="KW-0732">Signal</keyword>
<evidence type="ECO:0000256" key="6">
    <source>
        <dbReference type="ARBA" id="ARBA00023237"/>
    </source>
</evidence>
<dbReference type="Gene3D" id="2.40.170.20">
    <property type="entry name" value="TonB-dependent receptor, beta-barrel domain"/>
    <property type="match status" value="1"/>
</dbReference>
<evidence type="ECO:0000256" key="1">
    <source>
        <dbReference type="ARBA" id="ARBA00004571"/>
    </source>
</evidence>
<dbReference type="Gene3D" id="2.170.130.10">
    <property type="entry name" value="TonB-dependent receptor, plug domain"/>
    <property type="match status" value="1"/>
</dbReference>
<feature type="signal peptide" evidence="8">
    <location>
        <begin position="1"/>
        <end position="29"/>
    </location>
</feature>
<keyword evidence="5 7" id="KW-0472">Membrane</keyword>
<dbReference type="PROSITE" id="PS52016">
    <property type="entry name" value="TONB_DEPENDENT_REC_3"/>
    <property type="match status" value="1"/>
</dbReference>
<dbReference type="SUPFAM" id="SSF49464">
    <property type="entry name" value="Carboxypeptidase regulatory domain-like"/>
    <property type="match status" value="1"/>
</dbReference>
<dbReference type="InterPro" id="IPR008969">
    <property type="entry name" value="CarboxyPept-like_regulatory"/>
</dbReference>
<gene>
    <name evidence="10" type="ORF">JKG61_13655</name>
</gene>
<dbReference type="EMBL" id="JAERTY010000007">
    <property type="protein sequence ID" value="MBL1409802.1"/>
    <property type="molecule type" value="Genomic_DNA"/>
</dbReference>
<dbReference type="Pfam" id="PF07660">
    <property type="entry name" value="STN"/>
    <property type="match status" value="1"/>
</dbReference>
<reference evidence="10 11" key="1">
    <citation type="submission" date="2021-01" db="EMBL/GenBank/DDBJ databases">
        <title>C459-1 draft genome sequence.</title>
        <authorList>
            <person name="Zhang X.-F."/>
        </authorList>
    </citation>
    <scope>NUCLEOTIDE SEQUENCE [LARGE SCALE GENOMIC DNA]</scope>
    <source>
        <strain evidence="11">C459-1</strain>
    </source>
</reference>
<sequence>MKHQFLIRMLKTGCLLATFLLPLQQPVHAFSQSKTNVKISLSIAAPLSFEEVFDKLETQSGYTFLYKKEDVKNLRSGKIDIKDQRLDLVLSNLLKSTGLQYEIDDKVIIIRKASQQNSKSTTNTMQQQRVIRGRVLSESNVPLVGATIYLKSQPASVIQTDSRGGYEITVKSNTTNPILVFSYVGMDAREITIGAQNTIDVQLKEKINVLEEAVIVSGYGVAQKRSDMVGSAFQVTAEQIKNLPAQRIDNLLEGLVPGLQVNFNTDQASSTRPRMNVRVRGEASLTASNEPLWIVDGIRLYTGERTNLIPGMNTSVSPLSYLNPDDIESITVLKDATTASIYGADGANGVILITTKKGVKSAPALNVTSRYGLAKINRSTRFKVLDAEQYRELALEAYHNVPGNDMAFFPFQDLPNNPYSTTDTDWYDVYYGTGTYSQNNLSIRGGTEAVDYFVSGEYFSNKSTIKGNQQDRFSLRSNIDFKITDKLNVALQMSGSYNVNDIFNPSSDSYAILPIFSPYNEDGSLRLWNDLILPFQDPTTGNLTPSVDTRKFFNSVARREENDDFQRSLNSVNNLLIDYQILPSLKFTSQVGANIQSSHEEIYEARTNWSGISSQGEPRGYATRAHANFLNWSIIERLNYNRRFGQHNVTGLLGFEASSEDKKSLSSYGSGFANDHIKEVSYAAVRENGSSSSSRVRRASFFGQAGYNYNSKYYLNLNWRSDGNSDFGEDTQWGNFWSIGGSWNIHNEEFFQSDILKTLKLKASHGTLGNSRLGNVRAQGLYTYGTSSNYFGQSGTTMLSVWNRKMSWEQSKMTNIGLRANINNRIDVEVEVYHKKTIDLMQEQDVSRTTGDTRVSRNIGSTRNQGIEMNIETINIENKNFSWRTNLNAAHNNNKLLELYQGISQTRERTIWREGYDLGTYYLVQWAGVDPRDGAPLWYDINGNITRTYNNADRIPNKNSTPLFFGGINNTFQYKDWTLSLLAVYSVGGYKFTSFGRSASSDGLNLMENNQSINQLDRWQQPGDLALSPKPLWQVTNARSTMNSTRYLQNATFIRLKNVYLTYELSQEWAQRIGLKGASVSLLADNIGVWTPYDKADRNSYKQTMSGYPIETTISAGLNVKF</sequence>
<protein>
    <submittedName>
        <fullName evidence="10">SusC/RagA family TonB-linked outer membrane protein</fullName>
    </submittedName>
</protein>
<dbReference type="InterPro" id="IPR036942">
    <property type="entry name" value="Beta-barrel_TonB_sf"/>
</dbReference>
<keyword evidence="4 7" id="KW-0812">Transmembrane</keyword>
<dbReference type="InterPro" id="IPR037066">
    <property type="entry name" value="Plug_dom_sf"/>
</dbReference>
<comment type="caution">
    <text evidence="10">The sequence shown here is derived from an EMBL/GenBank/DDBJ whole genome shotgun (WGS) entry which is preliminary data.</text>
</comment>
<dbReference type="Pfam" id="PF13715">
    <property type="entry name" value="CarbopepD_reg_2"/>
    <property type="match status" value="1"/>
</dbReference>
<keyword evidence="3 7" id="KW-1134">Transmembrane beta strand</keyword>
<evidence type="ECO:0000259" key="9">
    <source>
        <dbReference type="SMART" id="SM00965"/>
    </source>
</evidence>
<keyword evidence="2 7" id="KW-0813">Transport</keyword>
<feature type="chain" id="PRO_5046384809" evidence="8">
    <location>
        <begin position="30"/>
        <end position="1122"/>
    </location>
</feature>
<evidence type="ECO:0000256" key="2">
    <source>
        <dbReference type="ARBA" id="ARBA00022448"/>
    </source>
</evidence>
<dbReference type="InterPro" id="IPR023997">
    <property type="entry name" value="TonB-dep_OMP_SusC/RagA_CS"/>
</dbReference>
<dbReference type="InterPro" id="IPR039426">
    <property type="entry name" value="TonB-dep_rcpt-like"/>
</dbReference>
<name>A0ABS1R527_9SPHI</name>
<dbReference type="Proteomes" id="UP000625283">
    <property type="component" value="Unassembled WGS sequence"/>
</dbReference>